<dbReference type="CDD" id="cd02004">
    <property type="entry name" value="TPP_BZL_OCoD_HPCL"/>
    <property type="match status" value="1"/>
</dbReference>
<evidence type="ECO:0000256" key="4">
    <source>
        <dbReference type="ARBA" id="ARBA00022723"/>
    </source>
</evidence>
<dbReference type="InterPro" id="IPR000399">
    <property type="entry name" value="TPP-bd_CS"/>
</dbReference>
<feature type="domain" description="Thiamine pyrophosphate enzyme central" evidence="7">
    <location>
        <begin position="205"/>
        <end position="337"/>
    </location>
</feature>
<dbReference type="SUPFAM" id="SSF52467">
    <property type="entry name" value="DHS-like NAD/FAD-binding domain"/>
    <property type="match status" value="1"/>
</dbReference>
<comment type="caution">
    <text evidence="10">The sequence shown here is derived from an EMBL/GenBank/DDBJ whole genome shotgun (WGS) entry which is preliminary data.</text>
</comment>
<dbReference type="Pfam" id="PF02775">
    <property type="entry name" value="TPP_enzyme_C"/>
    <property type="match status" value="1"/>
</dbReference>
<dbReference type="InterPro" id="IPR011766">
    <property type="entry name" value="TPP_enzyme_TPP-bd"/>
</dbReference>
<dbReference type="Gene3D" id="3.40.50.1220">
    <property type="entry name" value="TPP-binding domain"/>
    <property type="match status" value="1"/>
</dbReference>
<comment type="cofactor">
    <cofactor evidence="1">
        <name>Mg(2+)</name>
        <dbReference type="ChEBI" id="CHEBI:18420"/>
    </cofactor>
</comment>
<dbReference type="GO" id="GO:0009099">
    <property type="term" value="P:L-valine biosynthetic process"/>
    <property type="evidence" value="ECO:0007669"/>
    <property type="project" value="TreeGrafter"/>
</dbReference>
<dbReference type="GO" id="GO:0009097">
    <property type="term" value="P:isoleucine biosynthetic process"/>
    <property type="evidence" value="ECO:0007669"/>
    <property type="project" value="TreeGrafter"/>
</dbReference>
<dbReference type="Pfam" id="PF02776">
    <property type="entry name" value="TPP_enzyme_N"/>
    <property type="match status" value="1"/>
</dbReference>
<reference evidence="10" key="1">
    <citation type="journal article" date="2020" name="mSystems">
        <title>Genome- and Community-Level Interaction Insights into Carbon Utilization and Element Cycling Functions of Hydrothermarchaeota in Hydrothermal Sediment.</title>
        <authorList>
            <person name="Zhou Z."/>
            <person name="Liu Y."/>
            <person name="Xu W."/>
            <person name="Pan J."/>
            <person name="Luo Z.H."/>
            <person name="Li M."/>
        </authorList>
    </citation>
    <scope>NUCLEOTIDE SEQUENCE [LARGE SCALE GENOMIC DNA]</scope>
    <source>
        <strain evidence="10">SpSt-1056</strain>
    </source>
</reference>
<proteinExistence type="inferred from homology"/>
<evidence type="ECO:0000256" key="3">
    <source>
        <dbReference type="ARBA" id="ARBA00007812"/>
    </source>
</evidence>
<evidence type="ECO:0000259" key="8">
    <source>
        <dbReference type="Pfam" id="PF02775"/>
    </source>
</evidence>
<gene>
    <name evidence="10" type="ORF">ENM11_08760</name>
</gene>
<dbReference type="InterPro" id="IPR045229">
    <property type="entry name" value="TPP_enz"/>
</dbReference>
<dbReference type="Pfam" id="PF00205">
    <property type="entry name" value="TPP_enzyme_M"/>
    <property type="match status" value="1"/>
</dbReference>
<dbReference type="EMBL" id="DRWN01000070">
    <property type="protein sequence ID" value="HHK69214.1"/>
    <property type="molecule type" value="Genomic_DNA"/>
</dbReference>
<dbReference type="PANTHER" id="PTHR18968:SF166">
    <property type="entry name" value="2-HYDROXYACYL-COA LYASE 2"/>
    <property type="match status" value="1"/>
</dbReference>
<accession>A0A7C5QKP1</accession>
<evidence type="ECO:0000256" key="6">
    <source>
        <dbReference type="RuleBase" id="RU362132"/>
    </source>
</evidence>
<evidence type="ECO:0000256" key="5">
    <source>
        <dbReference type="ARBA" id="ARBA00023052"/>
    </source>
</evidence>
<dbReference type="InterPro" id="IPR012001">
    <property type="entry name" value="Thiamin_PyroP_enz_TPP-bd_dom"/>
</dbReference>
<evidence type="ECO:0000256" key="1">
    <source>
        <dbReference type="ARBA" id="ARBA00001946"/>
    </source>
</evidence>
<dbReference type="FunFam" id="3.40.50.970:FF:000007">
    <property type="entry name" value="Acetolactate synthase"/>
    <property type="match status" value="1"/>
</dbReference>
<dbReference type="InterPro" id="IPR029035">
    <property type="entry name" value="DHS-like_NAD/FAD-binding_dom"/>
</dbReference>
<dbReference type="GO" id="GO:0050660">
    <property type="term" value="F:flavin adenine dinucleotide binding"/>
    <property type="evidence" value="ECO:0007669"/>
    <property type="project" value="TreeGrafter"/>
</dbReference>
<dbReference type="GO" id="GO:0044272">
    <property type="term" value="P:sulfur compound biosynthetic process"/>
    <property type="evidence" value="ECO:0007669"/>
    <property type="project" value="UniProtKB-ARBA"/>
</dbReference>
<comment type="cofactor">
    <cofactor evidence="2">
        <name>thiamine diphosphate</name>
        <dbReference type="ChEBI" id="CHEBI:58937"/>
    </cofactor>
</comment>
<dbReference type="GO" id="GO:0030976">
    <property type="term" value="F:thiamine pyrophosphate binding"/>
    <property type="evidence" value="ECO:0007669"/>
    <property type="project" value="InterPro"/>
</dbReference>
<evidence type="ECO:0000313" key="10">
    <source>
        <dbReference type="EMBL" id="HHK69214.1"/>
    </source>
</evidence>
<name>A0A7C5QKP1_CALS0</name>
<evidence type="ECO:0000256" key="2">
    <source>
        <dbReference type="ARBA" id="ARBA00001964"/>
    </source>
</evidence>
<dbReference type="SUPFAM" id="SSF52518">
    <property type="entry name" value="Thiamin diphosphate-binding fold (THDP-binding)"/>
    <property type="match status" value="2"/>
</dbReference>
<comment type="similarity">
    <text evidence="3 6">Belongs to the TPP enzyme family.</text>
</comment>
<feature type="domain" description="Thiamine pyrophosphate enzyme N-terminal TPP-binding" evidence="9">
    <location>
        <begin position="4"/>
        <end position="125"/>
    </location>
</feature>
<dbReference type="InterPro" id="IPR029061">
    <property type="entry name" value="THDP-binding"/>
</dbReference>
<dbReference type="InterPro" id="IPR012000">
    <property type="entry name" value="Thiamin_PyroP_enz_cen_dom"/>
</dbReference>
<dbReference type="GO" id="GO:0005948">
    <property type="term" value="C:acetolactate synthase complex"/>
    <property type="evidence" value="ECO:0007669"/>
    <property type="project" value="TreeGrafter"/>
</dbReference>
<protein>
    <submittedName>
        <fullName evidence="10">Thiamine pyrophosphate-binding protein</fullName>
    </submittedName>
</protein>
<feature type="domain" description="Thiamine pyrophosphate enzyme TPP-binding" evidence="8">
    <location>
        <begin position="399"/>
        <end position="546"/>
    </location>
</feature>
<dbReference type="CDD" id="cd07035">
    <property type="entry name" value="TPP_PYR_POX_like"/>
    <property type="match status" value="1"/>
</dbReference>
<organism evidence="10">
    <name type="scientific">Caldiarchaeum subterraneum</name>
    <dbReference type="NCBI Taxonomy" id="311458"/>
    <lineage>
        <taxon>Archaea</taxon>
        <taxon>Nitrososphaerota</taxon>
        <taxon>Candidatus Caldarchaeales</taxon>
        <taxon>Candidatus Caldarchaeaceae</taxon>
        <taxon>Candidatus Caldarchaeum</taxon>
    </lineage>
</organism>
<keyword evidence="4" id="KW-0479">Metal-binding</keyword>
<dbReference type="PROSITE" id="PS00187">
    <property type="entry name" value="TPP_ENZYMES"/>
    <property type="match status" value="1"/>
</dbReference>
<sequence length="586" mass="64216">MVKMSGGEILVECLLRERVEYVFGVPGDRFVPFLDAIYRTGVRRGLRFIMTRHEQAAAHMADAYYRVAGRPAVCVGTAGPGAADLVPGVYPAYADNIPMVIITAQNQSWRSYPDHGSMQALDQHTLFKAVTKWSAVVNNINRIPELVQRAFRTALSGRMGPVHLDIPSDIFYGETEVSDTTTFFQKPAMYRCTSPPQANPDLVRLAAEMLANASLPLIHVGSGVLRSGASDEVRMLAEMLEAPVVTSLASRGVVSEDSVYCLIPGSPGALAVQSAADVVLHVGGKLGDTDFWGRSPPWGEVGVQRWIQVDIDPEMIGFNRPVDVALVGDAKAVLRQLLSELKNMPLRKGRNLSELRKLVDDWIKSFFETALQTSYPIHPLRAILEVRSFFPHDAISVVDGGNTAVWAHYLNRVYEPDTFIWAADSGHLGSGLPYAIAAKLAKPEKHVYLLSGDGAFMLNIQELETAARLGTQIVAVVLNDMQWGMIKGAQKLMAGGRYIGVDFSDARYDLVAEAMGCFGRRVSRAEEIRPALEEALASRKPAVIDVTIDREANLTPPDLQTLAAIWLEGCVPPERVYDEATVMERS</sequence>
<dbReference type="GO" id="GO:0003984">
    <property type="term" value="F:acetolactate synthase activity"/>
    <property type="evidence" value="ECO:0007669"/>
    <property type="project" value="TreeGrafter"/>
</dbReference>
<dbReference type="GO" id="GO:0000287">
    <property type="term" value="F:magnesium ion binding"/>
    <property type="evidence" value="ECO:0007669"/>
    <property type="project" value="InterPro"/>
</dbReference>
<keyword evidence="5 6" id="KW-0786">Thiamine pyrophosphate</keyword>
<evidence type="ECO:0000259" key="9">
    <source>
        <dbReference type="Pfam" id="PF02776"/>
    </source>
</evidence>
<dbReference type="AlphaFoldDB" id="A0A7C5QKP1"/>
<dbReference type="Gene3D" id="3.40.50.970">
    <property type="match status" value="2"/>
</dbReference>
<dbReference type="PANTHER" id="PTHR18968">
    <property type="entry name" value="THIAMINE PYROPHOSPHATE ENZYMES"/>
    <property type="match status" value="1"/>
</dbReference>
<evidence type="ECO:0000259" key="7">
    <source>
        <dbReference type="Pfam" id="PF00205"/>
    </source>
</evidence>